<dbReference type="Gene3D" id="3.40.50.11690">
    <property type="entry name" value="Cell division protein FtsQ/DivIB"/>
    <property type="match status" value="1"/>
</dbReference>
<keyword evidence="7 9" id="KW-0472">Membrane</keyword>
<dbReference type="InterPro" id="IPR026579">
    <property type="entry name" value="FtsQ"/>
</dbReference>
<comment type="similarity">
    <text evidence="9">Belongs to the FtsQ/DivIB family. FtsQ subfamily.</text>
</comment>
<dbReference type="EMBL" id="JACIEJ010000002">
    <property type="protein sequence ID" value="MBB3984486.1"/>
    <property type="molecule type" value="Genomic_DNA"/>
</dbReference>
<sequence length="313" mass="34989">MIRNERDLEVTPEPSNDDMPDMGMARLDPTASRLKYRLERLMLTPIFRFALRVALPIAVVVGGVSAWFSVENNREAFNLMVADVRAAVESRPEFQVKLMAIDGASEPVAELIRAELPYNFPISSFDVDLSEMQARIGGLDPIRSVEVRIRQGGVLQIDVDERKPAVLWRTADGLRLLDEAGVLVGPANSRGDRPDLPVIAGEASEDAVAQALRLWSVSGPIQMRLRGFERIGARRWDVVLDRDQRIMLPEKQPVQALERVIAMAMAPQVDLLARDLTVVDLRLPRRPVIRMTDQATQQMWRIKLIEAGLGTGN</sequence>
<evidence type="ECO:0000256" key="10">
    <source>
        <dbReference type="SAM" id="MobiDB-lite"/>
    </source>
</evidence>
<accession>A0A7W6DJN7</accession>
<dbReference type="RefSeq" id="WP_343055867.1">
    <property type="nucleotide sequence ID" value="NZ_BAABBZ010000014.1"/>
</dbReference>
<feature type="domain" description="POTRA" evidence="11">
    <location>
        <begin position="94"/>
        <end position="162"/>
    </location>
</feature>
<proteinExistence type="inferred from homology"/>
<keyword evidence="6 9" id="KW-1133">Transmembrane helix</keyword>
<keyword evidence="13" id="KW-1185">Reference proteome</keyword>
<feature type="transmembrane region" description="Helical" evidence="9">
    <location>
        <begin position="49"/>
        <end position="70"/>
    </location>
</feature>
<dbReference type="GO" id="GO:0043093">
    <property type="term" value="P:FtsZ-dependent cytokinesis"/>
    <property type="evidence" value="ECO:0007669"/>
    <property type="project" value="UniProtKB-UniRule"/>
</dbReference>
<evidence type="ECO:0000256" key="5">
    <source>
        <dbReference type="ARBA" id="ARBA00022692"/>
    </source>
</evidence>
<dbReference type="AlphaFoldDB" id="A0A7W6DJN7"/>
<dbReference type="InterPro" id="IPR045335">
    <property type="entry name" value="FtsQ_C_sf"/>
</dbReference>
<dbReference type="PANTHER" id="PTHR35851">
    <property type="entry name" value="CELL DIVISION PROTEIN FTSQ"/>
    <property type="match status" value="1"/>
</dbReference>
<dbReference type="PROSITE" id="PS51779">
    <property type="entry name" value="POTRA"/>
    <property type="match status" value="1"/>
</dbReference>
<dbReference type="GO" id="GO:0032153">
    <property type="term" value="C:cell division site"/>
    <property type="evidence" value="ECO:0007669"/>
    <property type="project" value="UniProtKB-UniRule"/>
</dbReference>
<dbReference type="InterPro" id="IPR005548">
    <property type="entry name" value="Cell_div_FtsQ/DivIB_C"/>
</dbReference>
<evidence type="ECO:0000259" key="11">
    <source>
        <dbReference type="PROSITE" id="PS51779"/>
    </source>
</evidence>
<dbReference type="Proteomes" id="UP000541426">
    <property type="component" value="Unassembled WGS sequence"/>
</dbReference>
<evidence type="ECO:0000313" key="12">
    <source>
        <dbReference type="EMBL" id="MBB3984486.1"/>
    </source>
</evidence>
<dbReference type="GO" id="GO:0090529">
    <property type="term" value="P:cell septum assembly"/>
    <property type="evidence" value="ECO:0007669"/>
    <property type="project" value="InterPro"/>
</dbReference>
<dbReference type="Pfam" id="PF03799">
    <property type="entry name" value="FtsQ_DivIB_C"/>
    <property type="match status" value="1"/>
</dbReference>
<evidence type="ECO:0000256" key="9">
    <source>
        <dbReference type="HAMAP-Rule" id="MF_00911"/>
    </source>
</evidence>
<organism evidence="12 13">
    <name type="scientific">Sagittula marina</name>
    <dbReference type="NCBI Taxonomy" id="943940"/>
    <lineage>
        <taxon>Bacteria</taxon>
        <taxon>Pseudomonadati</taxon>
        <taxon>Pseudomonadota</taxon>
        <taxon>Alphaproteobacteria</taxon>
        <taxon>Rhodobacterales</taxon>
        <taxon>Roseobacteraceae</taxon>
        <taxon>Sagittula</taxon>
    </lineage>
</organism>
<evidence type="ECO:0000313" key="13">
    <source>
        <dbReference type="Proteomes" id="UP000541426"/>
    </source>
</evidence>
<protein>
    <recommendedName>
        <fullName evidence="9">Cell division protein FtsQ</fullName>
    </recommendedName>
</protein>
<evidence type="ECO:0000256" key="3">
    <source>
        <dbReference type="ARBA" id="ARBA00022519"/>
    </source>
</evidence>
<gene>
    <name evidence="9" type="primary">ftsQ</name>
    <name evidence="12" type="ORF">GGQ68_000802</name>
</gene>
<dbReference type="PANTHER" id="PTHR35851:SF1">
    <property type="entry name" value="CELL DIVISION PROTEIN FTSQ"/>
    <property type="match status" value="1"/>
</dbReference>
<keyword evidence="4 9" id="KW-0132">Cell division</keyword>
<keyword evidence="3 9" id="KW-0997">Cell inner membrane</keyword>
<dbReference type="HAMAP" id="MF_00911">
    <property type="entry name" value="FtsQ_subfam"/>
    <property type="match status" value="1"/>
</dbReference>
<name>A0A7W6DJN7_9RHOB</name>
<keyword evidence="8 9" id="KW-0131">Cell cycle</keyword>
<keyword evidence="2 9" id="KW-1003">Cell membrane</keyword>
<dbReference type="GO" id="GO:0005886">
    <property type="term" value="C:plasma membrane"/>
    <property type="evidence" value="ECO:0007669"/>
    <property type="project" value="UniProtKB-SubCell"/>
</dbReference>
<evidence type="ECO:0000256" key="4">
    <source>
        <dbReference type="ARBA" id="ARBA00022618"/>
    </source>
</evidence>
<comment type="subcellular location">
    <subcellularLocation>
        <location evidence="9">Cell inner membrane</location>
        <topology evidence="9">Single-pass type II membrane protein</topology>
    </subcellularLocation>
    <subcellularLocation>
        <location evidence="1">Membrane</location>
    </subcellularLocation>
    <text evidence="9">Localizes to the division septum.</text>
</comment>
<evidence type="ECO:0000256" key="6">
    <source>
        <dbReference type="ARBA" id="ARBA00022989"/>
    </source>
</evidence>
<evidence type="ECO:0000256" key="1">
    <source>
        <dbReference type="ARBA" id="ARBA00004370"/>
    </source>
</evidence>
<evidence type="ECO:0000256" key="8">
    <source>
        <dbReference type="ARBA" id="ARBA00023306"/>
    </source>
</evidence>
<comment type="caution">
    <text evidence="12">The sequence shown here is derived from an EMBL/GenBank/DDBJ whole genome shotgun (WGS) entry which is preliminary data.</text>
</comment>
<reference evidence="12 13" key="1">
    <citation type="submission" date="2020-08" db="EMBL/GenBank/DDBJ databases">
        <title>Genomic Encyclopedia of Type Strains, Phase IV (KMG-IV): sequencing the most valuable type-strain genomes for metagenomic binning, comparative biology and taxonomic classification.</title>
        <authorList>
            <person name="Goeker M."/>
        </authorList>
    </citation>
    <scope>NUCLEOTIDE SEQUENCE [LARGE SCALE GENOMIC DNA]</scope>
    <source>
        <strain evidence="12 13">DSM 102235</strain>
    </source>
</reference>
<evidence type="ECO:0000256" key="2">
    <source>
        <dbReference type="ARBA" id="ARBA00022475"/>
    </source>
</evidence>
<comment type="function">
    <text evidence="9">Essential cell division protein.</text>
</comment>
<dbReference type="InterPro" id="IPR034746">
    <property type="entry name" value="POTRA"/>
</dbReference>
<evidence type="ECO:0000256" key="7">
    <source>
        <dbReference type="ARBA" id="ARBA00023136"/>
    </source>
</evidence>
<feature type="region of interest" description="Disordered" evidence="10">
    <location>
        <begin position="1"/>
        <end position="24"/>
    </location>
</feature>
<keyword evidence="5 9" id="KW-0812">Transmembrane</keyword>